<sequence>MLLFYVDESGGTTMGGSLAPLVEGRTHVRDLFALAAVGIHDSSREPLAEELVAVKARHFGEGAVARAWGETEIKGRNLAEAARAREGHAPRDLPAGYAAVADPARLGNLLRDLGQLFAKFRPLVFTVIVDKRALRAIDPLASPLGIAYARLYERVAQTLGSVNRGEGAIFVADRQDEHEAYFDSGAMHHVRREMASKGVNRPNFNLVIDKPVWIDPTLSTWDRELIQLPDLVAFAVRAWYAHGRPPAARHYLWDKIEPCFAAHWNTTKAQGGGIMVYPDPGRYPPVR</sequence>
<dbReference type="EMBL" id="BAABRR010000016">
    <property type="protein sequence ID" value="GAA5519982.1"/>
    <property type="molecule type" value="Genomic_DNA"/>
</dbReference>
<organism evidence="1 2">
    <name type="scientific">Demequina sediminis</name>
    <dbReference type="NCBI Taxonomy" id="1930058"/>
    <lineage>
        <taxon>Bacteria</taxon>
        <taxon>Bacillati</taxon>
        <taxon>Actinomycetota</taxon>
        <taxon>Actinomycetes</taxon>
        <taxon>Micrococcales</taxon>
        <taxon>Demequinaceae</taxon>
        <taxon>Demequina</taxon>
    </lineage>
</organism>
<keyword evidence="2" id="KW-1185">Reference proteome</keyword>
<dbReference type="InterPro" id="IPR024524">
    <property type="entry name" value="DUF3800"/>
</dbReference>
<name>A0ABP9WJJ3_9MICO</name>
<protein>
    <recommendedName>
        <fullName evidence="3">DUF3800 domain-containing protein</fullName>
    </recommendedName>
</protein>
<gene>
    <name evidence="1" type="ORF">Lsed01_02443</name>
</gene>
<reference evidence="1 2" key="1">
    <citation type="submission" date="2024-02" db="EMBL/GenBank/DDBJ databases">
        <title>Lysinimicrobium sediminis NBRC 112286.</title>
        <authorList>
            <person name="Ichikawa N."/>
            <person name="Katano-Makiyama Y."/>
            <person name="Hidaka K."/>
        </authorList>
    </citation>
    <scope>NUCLEOTIDE SEQUENCE [LARGE SCALE GENOMIC DNA]</scope>
    <source>
        <strain evidence="1 2">NBRC 112286</strain>
    </source>
</reference>
<proteinExistence type="predicted"/>
<dbReference type="RefSeq" id="WP_286215145.1">
    <property type="nucleotide sequence ID" value="NZ_AP027736.1"/>
</dbReference>
<evidence type="ECO:0008006" key="3">
    <source>
        <dbReference type="Google" id="ProtNLM"/>
    </source>
</evidence>
<accession>A0ABP9WJJ3</accession>
<evidence type="ECO:0000313" key="1">
    <source>
        <dbReference type="EMBL" id="GAA5519982.1"/>
    </source>
</evidence>
<evidence type="ECO:0000313" key="2">
    <source>
        <dbReference type="Proteomes" id="UP001426770"/>
    </source>
</evidence>
<comment type="caution">
    <text evidence="1">The sequence shown here is derived from an EMBL/GenBank/DDBJ whole genome shotgun (WGS) entry which is preliminary data.</text>
</comment>
<dbReference type="Pfam" id="PF12686">
    <property type="entry name" value="DUF3800"/>
    <property type="match status" value="1"/>
</dbReference>
<dbReference type="Proteomes" id="UP001426770">
    <property type="component" value="Unassembled WGS sequence"/>
</dbReference>